<feature type="compositionally biased region" description="Low complexity" evidence="3">
    <location>
        <begin position="434"/>
        <end position="444"/>
    </location>
</feature>
<dbReference type="VEuPathDB" id="AmoebaDB:FDP41_013604"/>
<dbReference type="RefSeq" id="XP_044565103.1">
    <property type="nucleotide sequence ID" value="XM_044704253.1"/>
</dbReference>
<dbReference type="SUPFAM" id="SSF57701">
    <property type="entry name" value="Zn2/Cys6 DNA-binding domain"/>
    <property type="match status" value="1"/>
</dbReference>
<keyword evidence="2" id="KW-0539">Nucleus</keyword>
<organism evidence="5 6">
    <name type="scientific">Naegleria fowleri</name>
    <name type="common">Brain eating amoeba</name>
    <dbReference type="NCBI Taxonomy" id="5763"/>
    <lineage>
        <taxon>Eukaryota</taxon>
        <taxon>Discoba</taxon>
        <taxon>Heterolobosea</taxon>
        <taxon>Tetramitia</taxon>
        <taxon>Eutetramitia</taxon>
        <taxon>Vahlkampfiidae</taxon>
        <taxon>Naegleria</taxon>
    </lineage>
</organism>
<accession>A0A6A5C3E4</accession>
<feature type="compositionally biased region" description="Low complexity" evidence="3">
    <location>
        <begin position="500"/>
        <end position="543"/>
    </location>
</feature>
<feature type="compositionally biased region" description="Polar residues" evidence="3">
    <location>
        <begin position="558"/>
        <end position="583"/>
    </location>
</feature>
<dbReference type="VEuPathDB" id="AmoebaDB:NF0020380"/>
<feature type="compositionally biased region" description="Low complexity" evidence="3">
    <location>
        <begin position="464"/>
        <end position="479"/>
    </location>
</feature>
<feature type="domain" description="Zn(2)-C6 fungal-type" evidence="4">
    <location>
        <begin position="273"/>
        <end position="302"/>
    </location>
</feature>
<dbReference type="CDD" id="cd00067">
    <property type="entry name" value="GAL4"/>
    <property type="match status" value="1"/>
</dbReference>
<dbReference type="EMBL" id="VFQX01000019">
    <property type="protein sequence ID" value="KAF0980390.1"/>
    <property type="molecule type" value="Genomic_DNA"/>
</dbReference>
<sequence>MLINSTATTTSDSNHLAVTNPLTIDHNRSSLMSFTTQDPSITTTSMENPATCLPESQHLSTANDKTSSSTTALTHDVPMNDVAAIQSKNHSMMNNTSLISGTNTSSGSILDILSNQSPQHTKASRIHARKSLDPSVLANATIHNHTHGISLSSEVYYHSQQPQQQQQQDSSSTAFSPRFSRQFSQPLPFFHTTNMMMNQNSNSHNNNIASTLQTSAASSGMVNQQQQQLQEASTSLSDDEEGTEGVSSQNHHSSNNNNNNNSNNGSARRVNYACTECRKAHKACSGERPCDRCKKLGMEDKCKSSVRKKRILTKRYWVHFMSNGSSTASSSADMMDDNSVQSPATTNNTSNGQLSFPNLNLNVVNNGSTTQRSSSMNYKRHSSATLPSYNSIRRLNAGLSGGSSTSLTSGGSEHPWTMTHHDHSNAIGAAMTMDSSDNNSNNNNRSPQQGLFYHPYKSPRMTNPSEQQIQPQQQQTSSPRGGGAHSATMMNVLNLTTAASPQPSQSSLNNQPLSQPQQLSMAALPSTTTAFNSNTGATTTSSSYPSFPGLEAYKLDQPSPNSANNTNLVSPFQTQQAQEQQHLYPSPSSATSSSSASLSLGHHGKSDPNLLPPPSSLLCSVTTSTSPNISQATPPQTTQATPLGMTDSDHNHHSNSTLHIPPIMLVGDESNGAQHAHHLSPQLQQQHSQLSPYSQQQQQWSSPAYTTTPSSNTSSTTATPQGFMFYGNGSANDLANSPRASSDYLYSPRSDYSSSDFSSLTNSPRFGAGGTDSNSSTPRGLIGSMSGMNINENIMDVSQQQNPFSVTNSQLNNLSTPVQYNNLNGTQRYRGQRKSAQFHHQQLLYDSALNVSGTRKSIAGYLNHAGNRYSLGSFAYSQFHGSAYSNPSMNNNYGNPQINVSSDLPTPGNNNNGTPFNHIPSNKRHSQHFSNNPYNRYSLGPNHELYGLTMNSANNTSNNLGGNANSNSNFLHPTTK</sequence>
<dbReference type="PANTHER" id="PTHR47659">
    <property type="entry name" value="ZN(II)2CYS6 TRANSCRIPTION FACTOR (EUROFUNG)-RELATED"/>
    <property type="match status" value="1"/>
</dbReference>
<keyword evidence="1" id="KW-0479">Metal-binding</keyword>
<dbReference type="GeneID" id="68120819"/>
<feature type="compositionally biased region" description="Low complexity" evidence="3">
    <location>
        <begin position="402"/>
        <end position="412"/>
    </location>
</feature>
<evidence type="ECO:0000256" key="3">
    <source>
        <dbReference type="SAM" id="MobiDB-lite"/>
    </source>
</evidence>
<feature type="compositionally biased region" description="Low complexity" evidence="3">
    <location>
        <begin position="585"/>
        <end position="600"/>
    </location>
</feature>
<feature type="region of interest" description="Disordered" evidence="3">
    <location>
        <begin position="671"/>
        <end position="719"/>
    </location>
</feature>
<dbReference type="OMA" id="MEDKCKS"/>
<evidence type="ECO:0000259" key="4">
    <source>
        <dbReference type="PROSITE" id="PS50048"/>
    </source>
</evidence>
<keyword evidence="6" id="KW-1185">Reference proteome</keyword>
<dbReference type="GO" id="GO:0008270">
    <property type="term" value="F:zinc ion binding"/>
    <property type="evidence" value="ECO:0007669"/>
    <property type="project" value="InterPro"/>
</dbReference>
<dbReference type="VEuPathDB" id="AmoebaDB:NfTy_027680"/>
<feature type="region of interest" description="Disordered" evidence="3">
    <location>
        <begin position="366"/>
        <end position="385"/>
    </location>
</feature>
<dbReference type="Gene3D" id="4.10.240.10">
    <property type="entry name" value="Zn(2)-C6 fungal-type DNA-binding domain"/>
    <property type="match status" value="1"/>
</dbReference>
<evidence type="ECO:0000256" key="1">
    <source>
        <dbReference type="ARBA" id="ARBA00022723"/>
    </source>
</evidence>
<dbReference type="Proteomes" id="UP000444721">
    <property type="component" value="Unassembled WGS sequence"/>
</dbReference>
<feature type="region of interest" description="Disordered" evidence="3">
    <location>
        <begin position="323"/>
        <end position="359"/>
    </location>
</feature>
<feature type="region of interest" description="Disordered" evidence="3">
    <location>
        <begin position="753"/>
        <end position="787"/>
    </location>
</feature>
<feature type="compositionally biased region" description="Low complexity" evidence="3">
    <location>
        <begin position="159"/>
        <end position="172"/>
    </location>
</feature>
<dbReference type="PROSITE" id="PS00463">
    <property type="entry name" value="ZN2_CY6_FUNGAL_1"/>
    <property type="match status" value="1"/>
</dbReference>
<dbReference type="PANTHER" id="PTHR47659:SF1">
    <property type="entry name" value="TRANSCRIPTION ACTIVATOR OF GLUCONEOGENESIS ERT1"/>
    <property type="match status" value="1"/>
</dbReference>
<protein>
    <recommendedName>
        <fullName evidence="4">Zn(2)-C6 fungal-type domain-containing protein</fullName>
    </recommendedName>
</protein>
<feature type="region of interest" description="Disordered" evidence="3">
    <location>
        <begin position="157"/>
        <end position="176"/>
    </location>
</feature>
<feature type="compositionally biased region" description="Low complexity" evidence="3">
    <location>
        <begin position="679"/>
        <end position="719"/>
    </location>
</feature>
<feature type="compositionally biased region" description="Low complexity" evidence="3">
    <location>
        <begin position="247"/>
        <end position="264"/>
    </location>
</feature>
<name>A0A6A5C3E4_NAEFO</name>
<feature type="region of interest" description="Disordered" evidence="3">
    <location>
        <begin position="400"/>
        <end position="486"/>
    </location>
</feature>
<feature type="region of interest" description="Disordered" evidence="3">
    <location>
        <begin position="957"/>
        <end position="976"/>
    </location>
</feature>
<proteinExistence type="predicted"/>
<dbReference type="InterPro" id="IPR050335">
    <property type="entry name" value="ERT1_acuK_gluconeogen_tf"/>
</dbReference>
<evidence type="ECO:0000313" key="5">
    <source>
        <dbReference type="EMBL" id="KAF0980390.1"/>
    </source>
</evidence>
<reference evidence="5 6" key="1">
    <citation type="journal article" date="2019" name="Sci. Rep.">
        <title>Nanopore sequencing improves the draft genome of the human pathogenic amoeba Naegleria fowleri.</title>
        <authorList>
            <person name="Liechti N."/>
            <person name="Schurch N."/>
            <person name="Bruggmann R."/>
            <person name="Wittwer M."/>
        </authorList>
    </citation>
    <scope>NUCLEOTIDE SEQUENCE [LARGE SCALE GENOMIC DNA]</scope>
    <source>
        <strain evidence="5 6">ATCC 30894</strain>
    </source>
</reference>
<feature type="region of interest" description="Disordered" evidence="3">
    <location>
        <begin position="215"/>
        <end position="265"/>
    </location>
</feature>
<dbReference type="AlphaFoldDB" id="A0A6A5C3E4"/>
<comment type="caution">
    <text evidence="5">The sequence shown here is derived from an EMBL/GenBank/DDBJ whole genome shotgun (WGS) entry which is preliminary data.</text>
</comment>
<dbReference type="GO" id="GO:0000981">
    <property type="term" value="F:DNA-binding transcription factor activity, RNA polymerase II-specific"/>
    <property type="evidence" value="ECO:0007669"/>
    <property type="project" value="InterPro"/>
</dbReference>
<dbReference type="OrthoDB" id="5575144at2759"/>
<dbReference type="Pfam" id="PF00172">
    <property type="entry name" value="Zn_clus"/>
    <property type="match status" value="1"/>
</dbReference>
<feature type="compositionally biased region" description="Polar residues" evidence="3">
    <location>
        <begin position="340"/>
        <end position="359"/>
    </location>
</feature>
<dbReference type="InterPro" id="IPR036864">
    <property type="entry name" value="Zn2-C6_fun-type_DNA-bd_sf"/>
</dbReference>
<gene>
    <name evidence="5" type="ORF">FDP41_013604</name>
</gene>
<feature type="compositionally biased region" description="Low complexity" evidence="3">
    <location>
        <begin position="323"/>
        <end position="339"/>
    </location>
</feature>
<dbReference type="InterPro" id="IPR001138">
    <property type="entry name" value="Zn2Cys6_DnaBD"/>
</dbReference>
<dbReference type="PROSITE" id="PS50048">
    <property type="entry name" value="ZN2_CY6_FUNGAL_2"/>
    <property type="match status" value="1"/>
</dbReference>
<feature type="compositionally biased region" description="Low complexity" evidence="3">
    <location>
        <begin position="957"/>
        <end position="969"/>
    </location>
</feature>
<feature type="region of interest" description="Disordered" evidence="3">
    <location>
        <begin position="499"/>
        <end position="659"/>
    </location>
</feature>
<evidence type="ECO:0000256" key="2">
    <source>
        <dbReference type="ARBA" id="ARBA00023242"/>
    </source>
</evidence>
<dbReference type="VEuPathDB" id="AmoebaDB:NF0020370"/>
<evidence type="ECO:0000313" key="6">
    <source>
        <dbReference type="Proteomes" id="UP000444721"/>
    </source>
</evidence>
<feature type="compositionally biased region" description="Low complexity" evidence="3">
    <location>
        <begin position="616"/>
        <end position="642"/>
    </location>
</feature>
<dbReference type="SMART" id="SM00066">
    <property type="entry name" value="GAL4"/>
    <property type="match status" value="1"/>
</dbReference>